<reference evidence="1 2" key="1">
    <citation type="submission" date="2017-06" db="EMBL/GenBank/DDBJ databases">
        <authorList>
            <person name="Kim H.J."/>
            <person name="Triplett B.A."/>
        </authorList>
    </citation>
    <scope>NUCLEOTIDE SEQUENCE [LARGE SCALE GENOMIC DNA]</scope>
    <source>
        <strain evidence="1 2">DSM 43151</strain>
    </source>
</reference>
<dbReference type="Proteomes" id="UP000198415">
    <property type="component" value="Unassembled WGS sequence"/>
</dbReference>
<dbReference type="RefSeq" id="WP_089293095.1">
    <property type="nucleotide sequence ID" value="NZ_BOMU01000093.1"/>
</dbReference>
<proteinExistence type="predicted"/>
<sequence length="135" mass="14847">MRDEILKPATIRVPVLLHREPGRGGQWRGWPDIGDDAARDYLDARGSTEAETRRALPDLVATALRHAMARPILVIGGEPYYAGCVHVINPEPYGWVVYSIRDGRQSGSWHSAHGPNTLLAQVLEHVGGQPAVVRL</sequence>
<name>A0A238XK57_9ACTN</name>
<protein>
    <submittedName>
        <fullName evidence="1">Uncharacterized protein</fullName>
    </submittedName>
</protein>
<accession>A0A238XK57</accession>
<dbReference type="AlphaFoldDB" id="A0A238XK57"/>
<evidence type="ECO:0000313" key="1">
    <source>
        <dbReference type="EMBL" id="SNR58853.1"/>
    </source>
</evidence>
<gene>
    <name evidence="1" type="ORF">SAMN06264365_103498</name>
</gene>
<evidence type="ECO:0000313" key="2">
    <source>
        <dbReference type="Proteomes" id="UP000198415"/>
    </source>
</evidence>
<keyword evidence="2" id="KW-1185">Reference proteome</keyword>
<dbReference type="EMBL" id="FZNR01000003">
    <property type="protein sequence ID" value="SNR58853.1"/>
    <property type="molecule type" value="Genomic_DNA"/>
</dbReference>
<dbReference type="OrthoDB" id="9862912at2"/>
<organism evidence="1 2">
    <name type="scientific">Actinoplanes regularis</name>
    <dbReference type="NCBI Taxonomy" id="52697"/>
    <lineage>
        <taxon>Bacteria</taxon>
        <taxon>Bacillati</taxon>
        <taxon>Actinomycetota</taxon>
        <taxon>Actinomycetes</taxon>
        <taxon>Micromonosporales</taxon>
        <taxon>Micromonosporaceae</taxon>
        <taxon>Actinoplanes</taxon>
    </lineage>
</organism>